<reference evidence="2" key="1">
    <citation type="submission" date="2024-04" db="EMBL/GenBank/DDBJ databases">
        <authorList>
            <person name="Shaw F."/>
            <person name="Minotto A."/>
        </authorList>
    </citation>
    <scope>NUCLEOTIDE SEQUENCE [LARGE SCALE GENOMIC DNA]</scope>
</reference>
<evidence type="ECO:0000313" key="1">
    <source>
        <dbReference type="EMBL" id="CAL1699372.1"/>
    </source>
</evidence>
<proteinExistence type="predicted"/>
<dbReference type="Proteomes" id="UP001497453">
    <property type="component" value="Chromosome 11"/>
</dbReference>
<keyword evidence="2" id="KW-1185">Reference proteome</keyword>
<sequence length="85" mass="9573">MIFTNHMRVFISRETSGTCELALFLIFTLTPPRVLVMSIAQARSVVIFSSRLLIRCMPALSCPMEARIPTIAMDLQAFFAGFFIL</sequence>
<accession>A0ABP1CYZ0</accession>
<name>A0ABP1CYZ0_9APHY</name>
<protein>
    <submittedName>
        <fullName evidence="1">Uncharacterized protein</fullName>
    </submittedName>
</protein>
<organism evidence="1 2">
    <name type="scientific">Somion occarium</name>
    <dbReference type="NCBI Taxonomy" id="3059160"/>
    <lineage>
        <taxon>Eukaryota</taxon>
        <taxon>Fungi</taxon>
        <taxon>Dikarya</taxon>
        <taxon>Basidiomycota</taxon>
        <taxon>Agaricomycotina</taxon>
        <taxon>Agaricomycetes</taxon>
        <taxon>Polyporales</taxon>
        <taxon>Cerrenaceae</taxon>
        <taxon>Somion</taxon>
    </lineage>
</organism>
<evidence type="ECO:0000313" key="2">
    <source>
        <dbReference type="Proteomes" id="UP001497453"/>
    </source>
</evidence>
<dbReference type="EMBL" id="OZ037954">
    <property type="protein sequence ID" value="CAL1699372.1"/>
    <property type="molecule type" value="Genomic_DNA"/>
</dbReference>
<gene>
    <name evidence="1" type="ORF">GFSPODELE1_LOCUS2639</name>
</gene>